<gene>
    <name evidence="2" type="ORF">Q5Y73_14330</name>
</gene>
<protein>
    <submittedName>
        <fullName evidence="2">GNAT family N-acetyltransferase</fullName>
    </submittedName>
</protein>
<dbReference type="PANTHER" id="PTHR43610:SF1">
    <property type="entry name" value="N-ACETYLTRANSFERASE DOMAIN-CONTAINING PROTEIN"/>
    <property type="match status" value="1"/>
</dbReference>
<dbReference type="EMBL" id="JAVAMP010000007">
    <property type="protein sequence ID" value="MDP5275291.1"/>
    <property type="molecule type" value="Genomic_DNA"/>
</dbReference>
<proteinExistence type="predicted"/>
<evidence type="ECO:0000313" key="2">
    <source>
        <dbReference type="EMBL" id="MDP5275291.1"/>
    </source>
</evidence>
<reference evidence="2 3" key="1">
    <citation type="submission" date="2023-08" db="EMBL/GenBank/DDBJ databases">
        <authorList>
            <person name="Park J.-S."/>
        </authorList>
    </citation>
    <scope>NUCLEOTIDE SEQUENCE [LARGE SCALE GENOMIC DNA]</scope>
    <source>
        <strain evidence="2 3">2205SS18-9</strain>
    </source>
</reference>
<evidence type="ECO:0000259" key="1">
    <source>
        <dbReference type="PROSITE" id="PS51186"/>
    </source>
</evidence>
<comment type="caution">
    <text evidence="2">The sequence shown here is derived from an EMBL/GenBank/DDBJ whole genome shotgun (WGS) entry which is preliminary data.</text>
</comment>
<dbReference type="PROSITE" id="PS51186">
    <property type="entry name" value="GNAT"/>
    <property type="match status" value="1"/>
</dbReference>
<feature type="domain" description="N-acetyltransferase" evidence="1">
    <location>
        <begin position="34"/>
        <end position="177"/>
    </location>
</feature>
<dbReference type="RefSeq" id="WP_305992603.1">
    <property type="nucleotide sequence ID" value="NZ_JAVAMP010000007.1"/>
</dbReference>
<dbReference type="InterPro" id="IPR000182">
    <property type="entry name" value="GNAT_dom"/>
</dbReference>
<dbReference type="InterPro" id="IPR016181">
    <property type="entry name" value="Acyl_CoA_acyltransferase"/>
</dbReference>
<organism evidence="2 3">
    <name type="scientific">Chengkuizengella axinellae</name>
    <dbReference type="NCBI Taxonomy" id="3064388"/>
    <lineage>
        <taxon>Bacteria</taxon>
        <taxon>Bacillati</taxon>
        <taxon>Bacillota</taxon>
        <taxon>Bacilli</taxon>
        <taxon>Bacillales</taxon>
        <taxon>Paenibacillaceae</taxon>
        <taxon>Chengkuizengella</taxon>
    </lineage>
</organism>
<name>A0ABT9J0Y9_9BACL</name>
<dbReference type="Proteomes" id="UP001231941">
    <property type="component" value="Unassembled WGS sequence"/>
</dbReference>
<evidence type="ECO:0000313" key="3">
    <source>
        <dbReference type="Proteomes" id="UP001231941"/>
    </source>
</evidence>
<dbReference type="SUPFAM" id="SSF55729">
    <property type="entry name" value="Acyl-CoA N-acyltransferases (Nat)"/>
    <property type="match status" value="1"/>
</dbReference>
<sequence>MEKEYFFKQAFTLENQRTKLVPFSDQYYDGLSKIIFETANRKYVVGQIFSEEDLRKYIRSTLKEKVNHQSYPFIIIDKRTNEIAGSTRFGHINFVNKRLEIGWTWIGEKFRGTGLNQACKFELLQFAFEEMCFRRVQFSADIDNVRSQKAIQKLGAKKEGVFRDNYINAVGESRDDVYFSIIASEWEEIKYNYFSEFSEHN</sequence>
<keyword evidence="3" id="KW-1185">Reference proteome</keyword>
<dbReference type="Gene3D" id="3.40.630.30">
    <property type="match status" value="1"/>
</dbReference>
<dbReference type="PANTHER" id="PTHR43610">
    <property type="entry name" value="BLL6696 PROTEIN"/>
    <property type="match status" value="1"/>
</dbReference>
<accession>A0ABT9J0Y9</accession>
<dbReference type="Pfam" id="PF13302">
    <property type="entry name" value="Acetyltransf_3"/>
    <property type="match status" value="1"/>
</dbReference>